<dbReference type="GO" id="GO:0003700">
    <property type="term" value="F:DNA-binding transcription factor activity"/>
    <property type="evidence" value="ECO:0007669"/>
    <property type="project" value="InterPro"/>
</dbReference>
<dbReference type="PANTHER" id="PTHR30537:SF30">
    <property type="entry name" value="TRANSCRIPTIONAL REGULATOR-RELATED"/>
    <property type="match status" value="1"/>
</dbReference>
<keyword evidence="3" id="KW-0238">DNA-binding</keyword>
<keyword evidence="2" id="KW-0805">Transcription regulation</keyword>
<reference evidence="6 7" key="1">
    <citation type="submission" date="2019-03" db="EMBL/GenBank/DDBJ databases">
        <title>Genomic Encyclopedia of Type Strains, Phase IV (KMG-IV): sequencing the most valuable type-strain genomes for metagenomic binning, comparative biology and taxonomic classification.</title>
        <authorList>
            <person name="Goeker M."/>
        </authorList>
    </citation>
    <scope>NUCLEOTIDE SEQUENCE [LARGE SCALE GENOMIC DNA]</scope>
    <source>
        <strain evidence="6 7">DSM 21667</strain>
    </source>
</reference>
<dbReference type="InterPro" id="IPR036388">
    <property type="entry name" value="WH-like_DNA-bd_sf"/>
</dbReference>
<evidence type="ECO:0000256" key="2">
    <source>
        <dbReference type="ARBA" id="ARBA00023015"/>
    </source>
</evidence>
<keyword evidence="7" id="KW-1185">Reference proteome</keyword>
<evidence type="ECO:0000256" key="3">
    <source>
        <dbReference type="ARBA" id="ARBA00023125"/>
    </source>
</evidence>
<sequence>MDDLKAMAIFAAVVRLGSLSAAARRLGLSTSAVSQQLRALERSHGVTLLHRSTRKLALTDAGARVYAECAAMVEAAERAQQQLRATREEPSGELRLAAPIGFGPYLATALTPLLAAHAALTLRLLVDDAMIDLLDARIDLAIRVGRLPDSSWVARRICAMGLLLCAAPDYLARRGEPRSPAELRSHHWLSQNRSDTAALVIRLQHASGDLHELRVEPRVSSNNQLLLQQMCISGLGIALIGSADAHADLQQGRLVQVLPDWQTRPLEVWALTPQRDAQPAKVRHALLALSGHLRAMPGMRD</sequence>
<feature type="domain" description="HTH lysR-type" evidence="5">
    <location>
        <begin position="1"/>
        <end position="59"/>
    </location>
</feature>
<dbReference type="PROSITE" id="PS50931">
    <property type="entry name" value="HTH_LYSR"/>
    <property type="match status" value="1"/>
</dbReference>
<dbReference type="InterPro" id="IPR005119">
    <property type="entry name" value="LysR_subst-bd"/>
</dbReference>
<name>A0A4R6YV60_9GAMM</name>
<keyword evidence="4" id="KW-0804">Transcription</keyword>
<organism evidence="6 7">
    <name type="scientific">Tahibacter aquaticus</name>
    <dbReference type="NCBI Taxonomy" id="520092"/>
    <lineage>
        <taxon>Bacteria</taxon>
        <taxon>Pseudomonadati</taxon>
        <taxon>Pseudomonadota</taxon>
        <taxon>Gammaproteobacteria</taxon>
        <taxon>Lysobacterales</taxon>
        <taxon>Rhodanobacteraceae</taxon>
        <taxon>Tahibacter</taxon>
    </lineage>
</organism>
<evidence type="ECO:0000256" key="4">
    <source>
        <dbReference type="ARBA" id="ARBA00023163"/>
    </source>
</evidence>
<accession>A0A4R6YV60</accession>
<evidence type="ECO:0000256" key="1">
    <source>
        <dbReference type="ARBA" id="ARBA00009437"/>
    </source>
</evidence>
<evidence type="ECO:0000313" key="7">
    <source>
        <dbReference type="Proteomes" id="UP000295293"/>
    </source>
</evidence>
<dbReference type="SUPFAM" id="SSF46785">
    <property type="entry name" value="Winged helix' DNA-binding domain"/>
    <property type="match status" value="1"/>
</dbReference>
<dbReference type="OrthoDB" id="9810065at2"/>
<dbReference type="Pfam" id="PF00126">
    <property type="entry name" value="HTH_1"/>
    <property type="match status" value="1"/>
</dbReference>
<evidence type="ECO:0000313" key="6">
    <source>
        <dbReference type="EMBL" id="TDR42468.1"/>
    </source>
</evidence>
<dbReference type="Proteomes" id="UP000295293">
    <property type="component" value="Unassembled WGS sequence"/>
</dbReference>
<proteinExistence type="inferred from homology"/>
<dbReference type="RefSeq" id="WP_133819291.1">
    <property type="nucleotide sequence ID" value="NZ_SNZH01000008.1"/>
</dbReference>
<dbReference type="Gene3D" id="3.40.190.290">
    <property type="match status" value="1"/>
</dbReference>
<dbReference type="Gene3D" id="1.10.10.10">
    <property type="entry name" value="Winged helix-like DNA-binding domain superfamily/Winged helix DNA-binding domain"/>
    <property type="match status" value="1"/>
</dbReference>
<dbReference type="InterPro" id="IPR036390">
    <property type="entry name" value="WH_DNA-bd_sf"/>
</dbReference>
<protein>
    <submittedName>
        <fullName evidence="6">LysR family transcriptional regulator</fullName>
    </submittedName>
</protein>
<dbReference type="PANTHER" id="PTHR30537">
    <property type="entry name" value="HTH-TYPE TRANSCRIPTIONAL REGULATOR"/>
    <property type="match status" value="1"/>
</dbReference>
<evidence type="ECO:0000259" key="5">
    <source>
        <dbReference type="PROSITE" id="PS50931"/>
    </source>
</evidence>
<comment type="similarity">
    <text evidence="1">Belongs to the LysR transcriptional regulatory family.</text>
</comment>
<dbReference type="InterPro" id="IPR058163">
    <property type="entry name" value="LysR-type_TF_proteobact-type"/>
</dbReference>
<dbReference type="GO" id="GO:0043565">
    <property type="term" value="F:sequence-specific DNA binding"/>
    <property type="evidence" value="ECO:0007669"/>
    <property type="project" value="TreeGrafter"/>
</dbReference>
<dbReference type="Pfam" id="PF03466">
    <property type="entry name" value="LysR_substrate"/>
    <property type="match status" value="1"/>
</dbReference>
<dbReference type="SUPFAM" id="SSF53850">
    <property type="entry name" value="Periplasmic binding protein-like II"/>
    <property type="match status" value="1"/>
</dbReference>
<dbReference type="CDD" id="cd08422">
    <property type="entry name" value="PBP2_CrgA_like"/>
    <property type="match status" value="1"/>
</dbReference>
<gene>
    <name evidence="6" type="ORF">DFR29_10851</name>
</gene>
<dbReference type="AlphaFoldDB" id="A0A4R6YV60"/>
<dbReference type="EMBL" id="SNZH01000008">
    <property type="protein sequence ID" value="TDR42468.1"/>
    <property type="molecule type" value="Genomic_DNA"/>
</dbReference>
<dbReference type="GO" id="GO:0006351">
    <property type="term" value="P:DNA-templated transcription"/>
    <property type="evidence" value="ECO:0007669"/>
    <property type="project" value="TreeGrafter"/>
</dbReference>
<comment type="caution">
    <text evidence="6">The sequence shown here is derived from an EMBL/GenBank/DDBJ whole genome shotgun (WGS) entry which is preliminary data.</text>
</comment>
<dbReference type="FunFam" id="1.10.10.10:FF:000001">
    <property type="entry name" value="LysR family transcriptional regulator"/>
    <property type="match status" value="1"/>
</dbReference>
<dbReference type="InterPro" id="IPR000847">
    <property type="entry name" value="LysR_HTH_N"/>
</dbReference>